<name>A0AAJ0F9C4_9PEZI</name>
<comment type="caution">
    <text evidence="1">The sequence shown here is derived from an EMBL/GenBank/DDBJ whole genome shotgun (WGS) entry which is preliminary data.</text>
</comment>
<gene>
    <name evidence="1" type="ORF">QBC47DRAFT_431288</name>
</gene>
<keyword evidence="2" id="KW-1185">Reference proteome</keyword>
<dbReference type="EMBL" id="MU839838">
    <property type="protein sequence ID" value="KAK1753015.1"/>
    <property type="molecule type" value="Genomic_DNA"/>
</dbReference>
<accession>A0AAJ0F9C4</accession>
<protein>
    <recommendedName>
        <fullName evidence="3">F-box domain-containing protein</fullName>
    </recommendedName>
</protein>
<evidence type="ECO:0000313" key="1">
    <source>
        <dbReference type="EMBL" id="KAK1753015.1"/>
    </source>
</evidence>
<sequence length="213" mass="25195">MARQDDPSPILRLPNELLLQIMSLVLMLPRWSALNMTWNEPTSHLAFIAYVKNASALSRVCRRFRPLAVPFLYTHIFGQNPGTFRVLLEKQLMALHDVLARRPMLRRYCRALYLEVCIYPRYFEIARDLITWLTETRVLYWYTREYKDERVWEMFQDAVTRMPDLERISYFAAGPREISKMAKVLATAKSLKEIAFFCPFRSKVGVWDPSYVS</sequence>
<evidence type="ECO:0000313" key="2">
    <source>
        <dbReference type="Proteomes" id="UP001239445"/>
    </source>
</evidence>
<dbReference type="Proteomes" id="UP001239445">
    <property type="component" value="Unassembled WGS sequence"/>
</dbReference>
<organism evidence="1 2">
    <name type="scientific">Echria macrotheca</name>
    <dbReference type="NCBI Taxonomy" id="438768"/>
    <lineage>
        <taxon>Eukaryota</taxon>
        <taxon>Fungi</taxon>
        <taxon>Dikarya</taxon>
        <taxon>Ascomycota</taxon>
        <taxon>Pezizomycotina</taxon>
        <taxon>Sordariomycetes</taxon>
        <taxon>Sordariomycetidae</taxon>
        <taxon>Sordariales</taxon>
        <taxon>Schizotheciaceae</taxon>
        <taxon>Echria</taxon>
    </lineage>
</organism>
<dbReference type="AlphaFoldDB" id="A0AAJ0F9C4"/>
<proteinExistence type="predicted"/>
<evidence type="ECO:0008006" key="3">
    <source>
        <dbReference type="Google" id="ProtNLM"/>
    </source>
</evidence>
<reference evidence="1" key="1">
    <citation type="submission" date="2023-06" db="EMBL/GenBank/DDBJ databases">
        <title>Genome-scale phylogeny and comparative genomics of the fungal order Sordariales.</title>
        <authorList>
            <consortium name="Lawrence Berkeley National Laboratory"/>
            <person name="Hensen N."/>
            <person name="Bonometti L."/>
            <person name="Westerberg I."/>
            <person name="Brannstrom I.O."/>
            <person name="Guillou S."/>
            <person name="Cros-Aarteil S."/>
            <person name="Calhoun S."/>
            <person name="Haridas S."/>
            <person name="Kuo A."/>
            <person name="Mondo S."/>
            <person name="Pangilinan J."/>
            <person name="Riley R."/>
            <person name="Labutti K."/>
            <person name="Andreopoulos B."/>
            <person name="Lipzen A."/>
            <person name="Chen C."/>
            <person name="Yanf M."/>
            <person name="Daum C."/>
            <person name="Ng V."/>
            <person name="Clum A."/>
            <person name="Steindorff A."/>
            <person name="Ohm R."/>
            <person name="Martin F."/>
            <person name="Silar P."/>
            <person name="Natvig D."/>
            <person name="Lalanne C."/>
            <person name="Gautier V."/>
            <person name="Ament-Velasquez S.L."/>
            <person name="Kruys A."/>
            <person name="Hutchinson M.I."/>
            <person name="Powell A.J."/>
            <person name="Barry K."/>
            <person name="Miller A.N."/>
            <person name="Grigoriev I.V."/>
            <person name="Debuchy R."/>
            <person name="Gladieux P."/>
            <person name="Thoren M.H."/>
            <person name="Johannesson H."/>
        </authorList>
    </citation>
    <scope>NUCLEOTIDE SEQUENCE</scope>
    <source>
        <strain evidence="1">PSN4</strain>
    </source>
</reference>